<dbReference type="CDD" id="cd07716">
    <property type="entry name" value="RNaseZ_short-form-like_MBL-fold"/>
    <property type="match status" value="1"/>
</dbReference>
<dbReference type="EMBL" id="CADCWG010000150">
    <property type="protein sequence ID" value="CAA9557995.1"/>
    <property type="molecule type" value="Genomic_DNA"/>
</dbReference>
<organism evidence="2">
    <name type="scientific">uncultured Thermomicrobiales bacterium</name>
    <dbReference type="NCBI Taxonomy" id="1645740"/>
    <lineage>
        <taxon>Bacteria</taxon>
        <taxon>Pseudomonadati</taxon>
        <taxon>Thermomicrobiota</taxon>
        <taxon>Thermomicrobia</taxon>
        <taxon>Thermomicrobiales</taxon>
        <taxon>environmental samples</taxon>
    </lineage>
</organism>
<evidence type="ECO:0000313" key="2">
    <source>
        <dbReference type="EMBL" id="CAA9557995.1"/>
    </source>
</evidence>
<dbReference type="Pfam" id="PF12706">
    <property type="entry name" value="Lactamase_B_2"/>
    <property type="match status" value="1"/>
</dbReference>
<protein>
    <recommendedName>
        <fullName evidence="1">Metallo-beta-lactamase domain-containing protein</fullName>
    </recommendedName>
</protein>
<dbReference type="GO" id="GO:0042781">
    <property type="term" value="F:3'-tRNA processing endoribonuclease activity"/>
    <property type="evidence" value="ECO:0007669"/>
    <property type="project" value="TreeGrafter"/>
</dbReference>
<name>A0A6J4UTM0_9BACT</name>
<accession>A0A6J4UTM0</accession>
<sequence>MKLTVLGGSAAGPNPGQGCAGFLVTTGGDGDARTRLVLDLGPGTLPELRRHTDYRTLDGVVISHLHLDHVLDLAALRWLLAYNPVPAPRPVPLWLPPGGRDFLRRLASAFAAPGEEEDFFDAVFAVAEYDPLQPIVVGNATVTFTPTVHYVPCWAVRLDDGGGAPLVYTADTGPTADLAGFARWAGLLVAESTLPEPPRDPDHVLGHLAAAEAAELATRAGVPRLLLTHLWEEYGLDNYRRAAEARYGGRLEIARAGLTIAW</sequence>
<evidence type="ECO:0000259" key="1">
    <source>
        <dbReference type="SMART" id="SM00849"/>
    </source>
</evidence>
<dbReference type="Gene3D" id="3.60.15.10">
    <property type="entry name" value="Ribonuclease Z/Hydroxyacylglutathione hydrolase-like"/>
    <property type="match status" value="1"/>
</dbReference>
<dbReference type="AlphaFoldDB" id="A0A6J4UTM0"/>
<reference evidence="2" key="1">
    <citation type="submission" date="2020-02" db="EMBL/GenBank/DDBJ databases">
        <authorList>
            <person name="Meier V. D."/>
        </authorList>
    </citation>
    <scope>NUCLEOTIDE SEQUENCE</scope>
    <source>
        <strain evidence="2">AVDCRST_MAG49</strain>
    </source>
</reference>
<dbReference type="SUPFAM" id="SSF56281">
    <property type="entry name" value="Metallo-hydrolase/oxidoreductase"/>
    <property type="match status" value="1"/>
</dbReference>
<dbReference type="PANTHER" id="PTHR46018:SF4">
    <property type="entry name" value="METALLO-HYDROLASE YHFI-RELATED"/>
    <property type="match status" value="1"/>
</dbReference>
<gene>
    <name evidence="2" type="ORF">AVDCRST_MAG49-2157</name>
</gene>
<proteinExistence type="predicted"/>
<dbReference type="PANTHER" id="PTHR46018">
    <property type="entry name" value="ZINC PHOSPHODIESTERASE ELAC PROTEIN 1"/>
    <property type="match status" value="1"/>
</dbReference>
<dbReference type="SMART" id="SM00849">
    <property type="entry name" value="Lactamase_B"/>
    <property type="match status" value="1"/>
</dbReference>
<feature type="domain" description="Metallo-beta-lactamase" evidence="1">
    <location>
        <begin position="18"/>
        <end position="207"/>
    </location>
</feature>
<dbReference type="InterPro" id="IPR036866">
    <property type="entry name" value="RibonucZ/Hydroxyglut_hydro"/>
</dbReference>
<dbReference type="InterPro" id="IPR001279">
    <property type="entry name" value="Metallo-B-lactamas"/>
</dbReference>